<dbReference type="InterPro" id="IPR013320">
    <property type="entry name" value="ConA-like_dom_sf"/>
</dbReference>
<reference evidence="3 4" key="1">
    <citation type="journal article" date="2013" name="BMC Genomics">
        <title>Genome sequencing and comparative genomics of honey bee microsporidia, Nosema apis reveal novel insights into host-parasite interactions.</title>
        <authorList>
            <person name="Chen Yp."/>
            <person name="Pettis J.S."/>
            <person name="Zhao Y."/>
            <person name="Liu X."/>
            <person name="Tallon L.J."/>
            <person name="Sadzewicz L.D."/>
            <person name="Li R."/>
            <person name="Zheng H."/>
            <person name="Huang S."/>
            <person name="Zhang X."/>
            <person name="Hamilton M.C."/>
            <person name="Pernal S.F."/>
            <person name="Melathopoulos A.P."/>
            <person name="Yan X."/>
            <person name="Evans J.D."/>
        </authorList>
    </citation>
    <scope>NUCLEOTIDE SEQUENCE [LARGE SCALE GENOMIC DNA]</scope>
    <source>
        <strain evidence="3 4">BRL 01</strain>
    </source>
</reference>
<organism evidence="3 4">
    <name type="scientific">Vairimorpha apis BRL 01</name>
    <dbReference type="NCBI Taxonomy" id="1037528"/>
    <lineage>
        <taxon>Eukaryota</taxon>
        <taxon>Fungi</taxon>
        <taxon>Fungi incertae sedis</taxon>
        <taxon>Microsporidia</taxon>
        <taxon>Nosematidae</taxon>
        <taxon>Vairimorpha</taxon>
    </lineage>
</organism>
<sequence length="257" mass="29406">MLLLFLISILCNDSLSHLLLAPPYVDLKGKPLLVNLKNDYSILSYGGDQNIQLAYLHPGTNGFMIYKNQMVSSTFNIDIVFSLSNIHSSGASKGMTFFLSTTDNINSGLFYGIKDGFEGVCVVIDFTNKNKPYFSVATDLISEEKFNKKIFYEFYDDEKCTLKIKQDDKLSISIIDEYDEEIKLYDGKYLMPGKFFIGSSASNGENGRIGYHLRSIQPSHLKVVPKYYEKGEREGNSKIYLFCICFRCRRNWILFVY</sequence>
<dbReference type="GO" id="GO:0016020">
    <property type="term" value="C:membrane"/>
    <property type="evidence" value="ECO:0007669"/>
    <property type="project" value="InterPro"/>
</dbReference>
<dbReference type="HOGENOM" id="CLU_1082187_0_0_1"/>
<dbReference type="SUPFAM" id="SSF49899">
    <property type="entry name" value="Concanavalin A-like lectins/glucanases"/>
    <property type="match status" value="1"/>
</dbReference>
<evidence type="ECO:0000259" key="2">
    <source>
        <dbReference type="Pfam" id="PF03388"/>
    </source>
</evidence>
<dbReference type="InterPro" id="IPR005052">
    <property type="entry name" value="Lectin_leg"/>
</dbReference>
<evidence type="ECO:0000313" key="4">
    <source>
        <dbReference type="Proteomes" id="UP000053780"/>
    </source>
</evidence>
<proteinExistence type="predicted"/>
<feature type="chain" id="PRO_5004566828" evidence="1">
    <location>
        <begin position="17"/>
        <end position="257"/>
    </location>
</feature>
<gene>
    <name evidence="3" type="ORF">NAPIS_ORF00220</name>
</gene>
<dbReference type="Proteomes" id="UP000053780">
    <property type="component" value="Unassembled WGS sequence"/>
</dbReference>
<evidence type="ECO:0000256" key="1">
    <source>
        <dbReference type="SAM" id="SignalP"/>
    </source>
</evidence>
<name>T0LD22_9MICR</name>
<dbReference type="Gene3D" id="2.60.120.200">
    <property type="match status" value="1"/>
</dbReference>
<dbReference type="VEuPathDB" id="MicrosporidiaDB:NAPIS_ORF00220"/>
<feature type="signal peptide" evidence="1">
    <location>
        <begin position="1"/>
        <end position="16"/>
    </location>
</feature>
<dbReference type="EMBL" id="KE646959">
    <property type="protein sequence ID" value="EQB62203.1"/>
    <property type="molecule type" value="Genomic_DNA"/>
</dbReference>
<accession>T0LD22</accession>
<evidence type="ECO:0000313" key="3">
    <source>
        <dbReference type="EMBL" id="EQB62203.1"/>
    </source>
</evidence>
<protein>
    <submittedName>
        <fullName evidence="3">Vip36-like vesicular integral membrane protein</fullName>
    </submittedName>
</protein>
<keyword evidence="1" id="KW-0732">Signal</keyword>
<dbReference type="AlphaFoldDB" id="T0LD22"/>
<feature type="domain" description="L-type lectin-like" evidence="2">
    <location>
        <begin position="49"/>
        <end position="170"/>
    </location>
</feature>
<keyword evidence="4" id="KW-1185">Reference proteome</keyword>
<dbReference type="Pfam" id="PF03388">
    <property type="entry name" value="Lectin_leg-like"/>
    <property type="match status" value="1"/>
</dbReference>